<evidence type="ECO:0000256" key="1">
    <source>
        <dbReference type="SAM" id="MobiDB-lite"/>
    </source>
</evidence>
<organism evidence="2 3">
    <name type="scientific">Pseudonocardia halophobica</name>
    <dbReference type="NCBI Taxonomy" id="29401"/>
    <lineage>
        <taxon>Bacteria</taxon>
        <taxon>Bacillati</taxon>
        <taxon>Actinomycetota</taxon>
        <taxon>Actinomycetes</taxon>
        <taxon>Pseudonocardiales</taxon>
        <taxon>Pseudonocardiaceae</taxon>
        <taxon>Pseudonocardia</taxon>
    </lineage>
</organism>
<evidence type="ECO:0000313" key="3">
    <source>
        <dbReference type="Proteomes" id="UP001143463"/>
    </source>
</evidence>
<gene>
    <name evidence="2" type="ORF">GCM10017577_58670</name>
</gene>
<proteinExistence type="predicted"/>
<feature type="region of interest" description="Disordered" evidence="1">
    <location>
        <begin position="1"/>
        <end position="20"/>
    </location>
</feature>
<reference evidence="2" key="2">
    <citation type="submission" date="2023-01" db="EMBL/GenBank/DDBJ databases">
        <authorList>
            <person name="Sun Q."/>
            <person name="Evtushenko L."/>
        </authorList>
    </citation>
    <scope>NUCLEOTIDE SEQUENCE</scope>
    <source>
        <strain evidence="2">VKM Ac-1069</strain>
    </source>
</reference>
<sequence>MIGDCVQRGQLDQPHVHTSGDHQVLSAQSCGAAGAVTSASVQWWRVKEPCAHTFGDHRDETRLSHCPGRLAADLRS</sequence>
<reference evidence="2" key="1">
    <citation type="journal article" date="2014" name="Int. J. Syst. Evol. Microbiol.">
        <title>Complete genome sequence of Corynebacterium casei LMG S-19264T (=DSM 44701T), isolated from a smear-ripened cheese.</title>
        <authorList>
            <consortium name="US DOE Joint Genome Institute (JGI-PGF)"/>
            <person name="Walter F."/>
            <person name="Albersmeier A."/>
            <person name="Kalinowski J."/>
            <person name="Ruckert C."/>
        </authorList>
    </citation>
    <scope>NUCLEOTIDE SEQUENCE</scope>
    <source>
        <strain evidence="2">VKM Ac-1069</strain>
    </source>
</reference>
<dbReference type="EMBL" id="BSFQ01000035">
    <property type="protein sequence ID" value="GLL14719.1"/>
    <property type="molecule type" value="Genomic_DNA"/>
</dbReference>
<accession>A0A9W6LA94</accession>
<protein>
    <submittedName>
        <fullName evidence="2">Uncharacterized protein</fullName>
    </submittedName>
</protein>
<evidence type="ECO:0000313" key="2">
    <source>
        <dbReference type="EMBL" id="GLL14719.1"/>
    </source>
</evidence>
<keyword evidence="3" id="KW-1185">Reference proteome</keyword>
<name>A0A9W6LA94_9PSEU</name>
<comment type="caution">
    <text evidence="2">The sequence shown here is derived from an EMBL/GenBank/DDBJ whole genome shotgun (WGS) entry which is preliminary data.</text>
</comment>
<dbReference type="AlphaFoldDB" id="A0A9W6LA94"/>
<dbReference type="Proteomes" id="UP001143463">
    <property type="component" value="Unassembled WGS sequence"/>
</dbReference>